<comment type="caution">
    <text evidence="2">The sequence shown here is derived from an EMBL/GenBank/DDBJ whole genome shotgun (WGS) entry which is preliminary data.</text>
</comment>
<gene>
    <name evidence="2" type="ORF">GCM10011289_13470</name>
</gene>
<dbReference type="Gene3D" id="2.60.120.560">
    <property type="entry name" value="Exo-inulinase, domain 1"/>
    <property type="match status" value="1"/>
</dbReference>
<organism evidence="2 3">
    <name type="scientific">Paludibacterium paludis</name>
    <dbReference type="NCBI Taxonomy" id="1225769"/>
    <lineage>
        <taxon>Bacteria</taxon>
        <taxon>Pseudomonadati</taxon>
        <taxon>Pseudomonadota</taxon>
        <taxon>Betaproteobacteria</taxon>
        <taxon>Neisseriales</taxon>
        <taxon>Chromobacteriaceae</taxon>
        <taxon>Paludibacterium</taxon>
    </lineage>
</organism>
<evidence type="ECO:0000256" key="1">
    <source>
        <dbReference type="SAM" id="SignalP"/>
    </source>
</evidence>
<evidence type="ECO:0000313" key="3">
    <source>
        <dbReference type="Proteomes" id="UP000645257"/>
    </source>
</evidence>
<dbReference type="Proteomes" id="UP000645257">
    <property type="component" value="Unassembled WGS sequence"/>
</dbReference>
<feature type="signal peptide" evidence="1">
    <location>
        <begin position="1"/>
        <end position="19"/>
    </location>
</feature>
<dbReference type="RefSeq" id="WP_189532580.1">
    <property type="nucleotide sequence ID" value="NZ_BMYX01000006.1"/>
</dbReference>
<evidence type="ECO:0008006" key="4">
    <source>
        <dbReference type="Google" id="ProtNLM"/>
    </source>
</evidence>
<proteinExistence type="predicted"/>
<reference evidence="2" key="2">
    <citation type="submission" date="2020-09" db="EMBL/GenBank/DDBJ databases">
        <authorList>
            <person name="Sun Q."/>
            <person name="Kim S."/>
        </authorList>
    </citation>
    <scope>NUCLEOTIDE SEQUENCE</scope>
    <source>
        <strain evidence="2">KCTC 32182</strain>
    </source>
</reference>
<evidence type="ECO:0000313" key="2">
    <source>
        <dbReference type="EMBL" id="GGY11873.1"/>
    </source>
</evidence>
<reference evidence="2" key="1">
    <citation type="journal article" date="2014" name="Int. J. Syst. Evol. Microbiol.">
        <title>Complete genome sequence of Corynebacterium casei LMG S-19264T (=DSM 44701T), isolated from a smear-ripened cheese.</title>
        <authorList>
            <consortium name="US DOE Joint Genome Institute (JGI-PGF)"/>
            <person name="Walter F."/>
            <person name="Albersmeier A."/>
            <person name="Kalinowski J."/>
            <person name="Ruckert C."/>
        </authorList>
    </citation>
    <scope>NUCLEOTIDE SEQUENCE</scope>
    <source>
        <strain evidence="2">KCTC 32182</strain>
    </source>
</reference>
<name>A0A918P0Q6_9NEIS</name>
<dbReference type="AlphaFoldDB" id="A0A918P0Q6"/>
<accession>A0A918P0Q6</accession>
<feature type="chain" id="PRO_5036758300" description="3-keto-disaccharide hydrolase domain-containing protein" evidence="1">
    <location>
        <begin position="20"/>
        <end position="227"/>
    </location>
</feature>
<dbReference type="EMBL" id="BMYX01000006">
    <property type="protein sequence ID" value="GGY11873.1"/>
    <property type="molecule type" value="Genomic_DNA"/>
</dbReference>
<sequence length="227" mass="24803">MTALLAIAAGALLAGCASYSDSRPDNFASLWKIERGQWRVLEDGTITGSCLTGKTRASSCSGTEMAALRGRVTLPADYRVQATITVNRGVLGELMLSWHDTLFTRVVLYSIDHTLSTGRGWMKLPEVDKGRPMHAVAAINMKEGTPFHLDATVCNKQVTVWVDGKPMLRNTDESLGYGTLGLRANGEVDFRNLKVTPLDDIACPKGYAGKEFIKDQEGAPRRALWPF</sequence>
<keyword evidence="1" id="KW-0732">Signal</keyword>
<keyword evidence="3" id="KW-1185">Reference proteome</keyword>
<protein>
    <recommendedName>
        <fullName evidence="4">3-keto-disaccharide hydrolase domain-containing protein</fullName>
    </recommendedName>
</protein>